<sequence>MLSCCLVGTPFCCMAKRTSPSDFAFSLRQKNKKAKSQTLLRRLETLAAVPVCVSPTPEAPLPSTSFSLLLPHPHLPCRQYVCFCGRSLTAGILNLPGK</sequence>
<protein>
    <submittedName>
        <fullName evidence="1">Uncharacterized protein</fullName>
    </submittedName>
</protein>
<organism evidence="1 2">
    <name type="scientific">Brassica cretica</name>
    <name type="common">Mustard</name>
    <dbReference type="NCBI Taxonomy" id="69181"/>
    <lineage>
        <taxon>Eukaryota</taxon>
        <taxon>Viridiplantae</taxon>
        <taxon>Streptophyta</taxon>
        <taxon>Embryophyta</taxon>
        <taxon>Tracheophyta</taxon>
        <taxon>Spermatophyta</taxon>
        <taxon>Magnoliopsida</taxon>
        <taxon>eudicotyledons</taxon>
        <taxon>Gunneridae</taxon>
        <taxon>Pentapetalae</taxon>
        <taxon>rosids</taxon>
        <taxon>malvids</taxon>
        <taxon>Brassicales</taxon>
        <taxon>Brassicaceae</taxon>
        <taxon>Brassiceae</taxon>
        <taxon>Brassica</taxon>
    </lineage>
</organism>
<gene>
    <name evidence="1" type="ORF">F2Q68_00043469</name>
</gene>
<name>A0A8S9LK87_BRACR</name>
<dbReference type="AlphaFoldDB" id="A0A8S9LK87"/>
<accession>A0A8S9LK87</accession>
<evidence type="ECO:0000313" key="2">
    <source>
        <dbReference type="Proteomes" id="UP000712281"/>
    </source>
</evidence>
<dbReference type="EMBL" id="QGKW02000276">
    <property type="protein sequence ID" value="KAF2607924.1"/>
    <property type="molecule type" value="Genomic_DNA"/>
</dbReference>
<comment type="caution">
    <text evidence="1">The sequence shown here is derived from an EMBL/GenBank/DDBJ whole genome shotgun (WGS) entry which is preliminary data.</text>
</comment>
<dbReference type="Proteomes" id="UP000712281">
    <property type="component" value="Unassembled WGS sequence"/>
</dbReference>
<proteinExistence type="predicted"/>
<evidence type="ECO:0000313" key="1">
    <source>
        <dbReference type="EMBL" id="KAF2607924.1"/>
    </source>
</evidence>
<reference evidence="1" key="1">
    <citation type="submission" date="2019-12" db="EMBL/GenBank/DDBJ databases">
        <title>Genome sequencing and annotation of Brassica cretica.</title>
        <authorList>
            <person name="Studholme D.J."/>
            <person name="Sarris P.F."/>
        </authorList>
    </citation>
    <scope>NUCLEOTIDE SEQUENCE</scope>
    <source>
        <strain evidence="1">PFS-001/15</strain>
        <tissue evidence="1">Leaf</tissue>
    </source>
</reference>